<dbReference type="RefSeq" id="WP_161675490.1">
    <property type="nucleotide sequence ID" value="NZ_JAABLP010000002.1"/>
</dbReference>
<accession>A0A7X5F1P2</accession>
<dbReference type="GO" id="GO:0005737">
    <property type="term" value="C:cytoplasm"/>
    <property type="evidence" value="ECO:0007669"/>
    <property type="project" value="TreeGrafter"/>
</dbReference>
<dbReference type="EMBL" id="JAABLQ010000001">
    <property type="protein sequence ID" value="NBN77155.1"/>
    <property type="molecule type" value="Genomic_DNA"/>
</dbReference>
<dbReference type="PANTHER" id="PTHR13847:SF281">
    <property type="entry name" value="FAD DEPENDENT OXIDOREDUCTASE DOMAIN-CONTAINING PROTEIN"/>
    <property type="match status" value="1"/>
</dbReference>
<dbReference type="SUPFAM" id="SSF51905">
    <property type="entry name" value="FAD/NAD(P)-binding domain"/>
    <property type="match status" value="1"/>
</dbReference>
<name>A0A7X5F1P2_9HYPH</name>
<keyword evidence="2" id="KW-1185">Reference proteome</keyword>
<dbReference type="GO" id="GO:0016491">
    <property type="term" value="F:oxidoreductase activity"/>
    <property type="evidence" value="ECO:0007669"/>
    <property type="project" value="UniProtKB-KW"/>
</dbReference>
<dbReference type="Proteomes" id="UP000586722">
    <property type="component" value="Unassembled WGS sequence"/>
</dbReference>
<dbReference type="AlphaFoldDB" id="A0A7X5F1P2"/>
<proteinExistence type="predicted"/>
<evidence type="ECO:0000313" key="1">
    <source>
        <dbReference type="EMBL" id="NBN77155.1"/>
    </source>
</evidence>
<comment type="caution">
    <text evidence="1">The sequence shown here is derived from an EMBL/GenBank/DDBJ whole genome shotgun (WGS) entry which is preliminary data.</text>
</comment>
<dbReference type="Pfam" id="PF01266">
    <property type="entry name" value="DAO"/>
    <property type="match status" value="1"/>
</dbReference>
<evidence type="ECO:0000313" key="2">
    <source>
        <dbReference type="Proteomes" id="UP000586722"/>
    </source>
</evidence>
<dbReference type="Gene3D" id="3.50.50.60">
    <property type="entry name" value="FAD/NAD(P)-binding domain"/>
    <property type="match status" value="1"/>
</dbReference>
<protein>
    <submittedName>
        <fullName evidence="1">FAD-dependent oxidoreductase</fullName>
    </submittedName>
</protein>
<organism evidence="1 2">
    <name type="scientific">Pannonibacter tanglangensis</name>
    <dbReference type="NCBI Taxonomy" id="2750084"/>
    <lineage>
        <taxon>Bacteria</taxon>
        <taxon>Pseudomonadati</taxon>
        <taxon>Pseudomonadota</taxon>
        <taxon>Alphaproteobacteria</taxon>
        <taxon>Hyphomicrobiales</taxon>
        <taxon>Stappiaceae</taxon>
        <taxon>Pannonibacter</taxon>
    </lineage>
</organism>
<dbReference type="InterPro" id="IPR006076">
    <property type="entry name" value="FAD-dep_OxRdtase"/>
</dbReference>
<dbReference type="Gene3D" id="3.30.9.10">
    <property type="entry name" value="D-Amino Acid Oxidase, subunit A, domain 2"/>
    <property type="match status" value="1"/>
</dbReference>
<reference evidence="2" key="1">
    <citation type="submission" date="2020-01" db="EMBL/GenBank/DDBJ databases">
        <authorList>
            <person name="Fang Y."/>
            <person name="Sun R."/>
            <person name="Nie L."/>
            <person name="He J."/>
            <person name="Hao L."/>
            <person name="Wang L."/>
            <person name="Su S."/>
            <person name="Lv E."/>
            <person name="Zhang Z."/>
            <person name="Xie R."/>
            <person name="Liu H."/>
        </authorList>
    </citation>
    <scope>NUCLEOTIDE SEQUENCE [LARGE SCALE GENOMIC DNA]</scope>
    <source>
        <strain evidence="2">XCT-53</strain>
    </source>
</reference>
<sequence length="437" mass="47890">MSVPHEHVASFYRASAPRAAFAGGDGFLALDGRAHAEICVIGGGLAGLTTAHELARRGRRVLLLEADRIGWGASGRNAGFVSGGFAEGLDALEARLGLDHARRLHDLSRMGVQYVAETLVSSDRRDIVGGRGGLSLWRTPPGDALDRRQERLASLYGLRLDVWDRSRLADVLATSRYHGALHDAAAFHIDPLAYARLMAERCRGVGVWIFEASPVCRVAQVGAGWRVETDRGVVHCEQVVLATSAYGVLNHTYRPLDRAILPVATYVVTTEPLGARLTDTIRFRGCLSDTRRAGDYYRVVAEDRLLWGGRITTRRGEPHRLAERLKADILRIYPQLGDFKVEFAWSGLMGYTRHRMPLIGQFKPGLWVATGFGGHGLNTTAMAGVLVAAAIAEGDDRWTLFAPFKARWGGGVAGRVATQIEYWRLQALDRFAEQRAG</sequence>
<gene>
    <name evidence="1" type="ORF">GWI72_02610</name>
</gene>
<dbReference type="InterPro" id="IPR036188">
    <property type="entry name" value="FAD/NAD-bd_sf"/>
</dbReference>
<dbReference type="PANTHER" id="PTHR13847">
    <property type="entry name" value="SARCOSINE DEHYDROGENASE-RELATED"/>
    <property type="match status" value="1"/>
</dbReference>